<accession>A0ABR1ZB70</accession>
<reference evidence="1 2" key="1">
    <citation type="journal article" date="2024" name="G3 (Bethesda)">
        <title>Genome assembly of Hibiscus sabdariffa L. provides insights into metabolisms of medicinal natural products.</title>
        <authorList>
            <person name="Kim T."/>
        </authorList>
    </citation>
    <scope>NUCLEOTIDE SEQUENCE [LARGE SCALE GENOMIC DNA]</scope>
    <source>
        <strain evidence="1">TK-2024</strain>
        <tissue evidence="1">Old leaves</tissue>
    </source>
</reference>
<evidence type="ECO:0000313" key="2">
    <source>
        <dbReference type="Proteomes" id="UP001472677"/>
    </source>
</evidence>
<comment type="caution">
    <text evidence="1">The sequence shown here is derived from an EMBL/GenBank/DDBJ whole genome shotgun (WGS) entry which is preliminary data.</text>
</comment>
<sequence>MINDRVSQSFLIVKHLLVIWRTSLMRPVLYLCRNLVYFYSGKIMLDLSSLMANLRFTKEDLDGLDYIHFDEDTNLRARNRGDQHVERGKEVMVHNTKPKHYKRSDGHKEGEGSISTTKKARSVAAKMGVDASQEGTSPILVIIRSVH</sequence>
<proteinExistence type="predicted"/>
<gene>
    <name evidence="1" type="ORF">V6N12_020173</name>
</gene>
<name>A0ABR1ZB70_9ROSI</name>
<evidence type="ECO:0000313" key="1">
    <source>
        <dbReference type="EMBL" id="KAK8477469.1"/>
    </source>
</evidence>
<dbReference type="Proteomes" id="UP001472677">
    <property type="component" value="Unassembled WGS sequence"/>
</dbReference>
<keyword evidence="2" id="KW-1185">Reference proteome</keyword>
<dbReference type="EMBL" id="JBBPBM010002520">
    <property type="protein sequence ID" value="KAK8477469.1"/>
    <property type="molecule type" value="Genomic_DNA"/>
</dbReference>
<organism evidence="1 2">
    <name type="scientific">Hibiscus sabdariffa</name>
    <name type="common">roselle</name>
    <dbReference type="NCBI Taxonomy" id="183260"/>
    <lineage>
        <taxon>Eukaryota</taxon>
        <taxon>Viridiplantae</taxon>
        <taxon>Streptophyta</taxon>
        <taxon>Embryophyta</taxon>
        <taxon>Tracheophyta</taxon>
        <taxon>Spermatophyta</taxon>
        <taxon>Magnoliopsida</taxon>
        <taxon>eudicotyledons</taxon>
        <taxon>Gunneridae</taxon>
        <taxon>Pentapetalae</taxon>
        <taxon>rosids</taxon>
        <taxon>malvids</taxon>
        <taxon>Malvales</taxon>
        <taxon>Malvaceae</taxon>
        <taxon>Malvoideae</taxon>
        <taxon>Hibiscus</taxon>
    </lineage>
</organism>
<protein>
    <submittedName>
        <fullName evidence="1">Uncharacterized protein</fullName>
    </submittedName>
</protein>